<dbReference type="PANTHER" id="PTHR36193:SF23">
    <property type="entry name" value="PHISTB DOMAIN-CONTAINING RESA-LIKE PROTEIN 1"/>
    <property type="match status" value="1"/>
</dbReference>
<feature type="region of interest" description="Disordered" evidence="1">
    <location>
        <begin position="86"/>
        <end position="109"/>
    </location>
</feature>
<dbReference type="VEuPathDB" id="PlasmoDB:PCOAH_00004080"/>
<feature type="compositionally biased region" description="Basic and acidic residues" evidence="1">
    <location>
        <begin position="86"/>
        <end position="103"/>
    </location>
</feature>
<dbReference type="EMBL" id="CP016241">
    <property type="protein sequence ID" value="ANQ06155.1"/>
    <property type="molecule type" value="Genomic_DNA"/>
</dbReference>
<evidence type="ECO:0000259" key="2">
    <source>
        <dbReference type="Pfam" id="PF09687"/>
    </source>
</evidence>
<evidence type="ECO:0000313" key="4">
    <source>
        <dbReference type="Proteomes" id="UP000092716"/>
    </source>
</evidence>
<dbReference type="InterPro" id="IPR019111">
    <property type="entry name" value="PRESA_N"/>
</dbReference>
<dbReference type="Proteomes" id="UP000092716">
    <property type="component" value="Chromosome 3"/>
</dbReference>
<reference evidence="4" key="1">
    <citation type="submission" date="2016-06" db="EMBL/GenBank/DDBJ databases">
        <title>First high quality genome sequence of Plasmodium coatneyi using continuous long reads from single molecule, real-time sequencing.</title>
        <authorList>
            <person name="Chien J.-T."/>
            <person name="Pakala S.B."/>
            <person name="Geraldo J.A."/>
            <person name="Lapp S.A."/>
            <person name="Barnwell J.W."/>
            <person name="Kissinger J.C."/>
            <person name="Galinski M.R."/>
            <person name="Humphrey J.C."/>
        </authorList>
    </citation>
    <scope>NUCLEOTIDE SEQUENCE [LARGE SCALE GENOMIC DNA]</scope>
    <source>
        <strain evidence="4">Hackeri</strain>
    </source>
</reference>
<evidence type="ECO:0000313" key="3">
    <source>
        <dbReference type="EMBL" id="ANQ06155.1"/>
    </source>
</evidence>
<feature type="domain" description="Plasmodium RESA N-terminal" evidence="2">
    <location>
        <begin position="117"/>
        <end position="238"/>
    </location>
</feature>
<keyword evidence="4" id="KW-1185">Reference proteome</keyword>
<name>A0A1B1DUA0_9APIC</name>
<dbReference type="OrthoDB" id="384738at2759"/>
<dbReference type="InterPro" id="IPR044885">
    <property type="entry name" value="PRESA_N_sf"/>
</dbReference>
<accession>A0A1B1DUA0</accession>
<dbReference type="PANTHER" id="PTHR36193">
    <property type="entry name" value="PHISTB DOMAIN-CONTAINING RESA-LIKE PROTEIN 1"/>
    <property type="match status" value="1"/>
</dbReference>
<protein>
    <recommendedName>
        <fullName evidence="2">Plasmodium RESA N-terminal domain-containing protein</fullName>
    </recommendedName>
</protein>
<evidence type="ECO:0000256" key="1">
    <source>
        <dbReference type="SAM" id="MobiDB-lite"/>
    </source>
</evidence>
<dbReference type="GeneID" id="30907128"/>
<dbReference type="Pfam" id="PF09687">
    <property type="entry name" value="PRESAN"/>
    <property type="match status" value="1"/>
</dbReference>
<proteinExistence type="predicted"/>
<gene>
    <name evidence="3" type="ORF">PCOAH_00004080</name>
</gene>
<organism evidence="3 4">
    <name type="scientific">Plasmodium coatneyi</name>
    <dbReference type="NCBI Taxonomy" id="208452"/>
    <lineage>
        <taxon>Eukaryota</taxon>
        <taxon>Sar</taxon>
        <taxon>Alveolata</taxon>
        <taxon>Apicomplexa</taxon>
        <taxon>Aconoidasida</taxon>
        <taxon>Haemosporida</taxon>
        <taxon>Plasmodiidae</taxon>
        <taxon>Plasmodium</taxon>
    </lineage>
</organism>
<dbReference type="KEGG" id="pcot:PCOAH_00004080"/>
<dbReference type="AlphaFoldDB" id="A0A1B1DUA0"/>
<sequence length="252" mass="30258">MNATRRLRTCSHQYREKKGATKFQHFASNNRFKIIFSVLLLLLLLNAQTNRSSETEKSQPSHASRRKLRAFIPILKRCFTKDRNAVDKTQKKVKQKTKEKEPKVIPGNSTPLKEDLKKEIWDTIDASGPGMTQEQMMQLYFALNNYLRRKFFIMVDELWVFTLSFAKENNIRDEYRSKYWWQCSDILMSNLMKMHANDLDDFANFLKKESNSIDEFKKYMADKIDRWENFTLEKKKMWMPILHNQLKNYWSQ</sequence>
<dbReference type="Gene3D" id="6.10.280.180">
    <property type="entry name" value="Plasmodium RESA, N-terminal helical domain"/>
    <property type="match status" value="1"/>
</dbReference>
<dbReference type="RefSeq" id="XP_019912850.1">
    <property type="nucleotide sequence ID" value="XM_020057223.1"/>
</dbReference>